<feature type="compositionally biased region" description="Low complexity" evidence="1">
    <location>
        <begin position="396"/>
        <end position="415"/>
    </location>
</feature>
<evidence type="ECO:0000256" key="2">
    <source>
        <dbReference type="SAM" id="Phobius"/>
    </source>
</evidence>
<feature type="region of interest" description="Disordered" evidence="1">
    <location>
        <begin position="622"/>
        <end position="693"/>
    </location>
</feature>
<evidence type="ECO:0008006" key="5">
    <source>
        <dbReference type="Google" id="ProtNLM"/>
    </source>
</evidence>
<sequence length="693" mass="75889">MAEDVSSKIDGFGHQLRLIDMVFSSNRASFSVDFFGSQIGDQTVINYSYTDEPLKLLAWDVYSFFRFAWAIPYVLWPFRPFDSGHLSELAPTWANAWCIFVHIVLVILQLGFVLCFPPVALFMPLWMTLASAAAFMALNKALCMLINGSDEVFYSDPQYAAPGQERFAHEQWVFLNGVAAGEHWMRSNLNRLALTFGRPVIGVHNKTDGIVFDVVECLVQRNFTYATSDVRVCYRIIKEKLYNPRYSKVVFIMHSQGGIEGGLVLDWLLQELPQNLLCKLEVYTFGNAANHFNNPYRTVGSQDTAEARPPAAASLEALRSAGGEEGQPLSPVEDKAVAGKTNGEAVGAGQGAHHVLRNRNRSHRPPTPTSPPPPLRTNTSALEPRDKPPVPAHMPAHANGEATTTTAASGAAPPAQSERAIGHIEHYAHTTDFVALWGVLHFATSAPADRSIPRFIGRLFSRTCPDGRGGHQFVQHYLDGMFPLARDPATGELAGCREVGNEFMESEVVIGQAGDEGTDVREALASSYLGCLEDELADEERHGWHGWHGGSSGANGGGGEVALHNGESPIATRRKMGLPVGKVKVKELSRLWKYRNGKSPVEKPPLLGRGMDGFTSLATLQRYPSGSENSTHSSPSSSPATTSLHRTPLRPSRSLTCRTLSTSTASWAQWLEGGVPGEEEEEEEEEEVKRRAT</sequence>
<accession>A0A423WA09</accession>
<feature type="compositionally biased region" description="Acidic residues" evidence="1">
    <location>
        <begin position="677"/>
        <end position="686"/>
    </location>
</feature>
<gene>
    <name evidence="3" type="ORF">VSDG_03527</name>
</gene>
<dbReference type="STRING" id="252740.A0A423WA09"/>
<dbReference type="OrthoDB" id="202545at2759"/>
<organism evidence="3 4">
    <name type="scientific">Cytospora chrysosperma</name>
    <name type="common">Cytospora canker fungus</name>
    <name type="synonym">Sphaeria chrysosperma</name>
    <dbReference type="NCBI Taxonomy" id="252740"/>
    <lineage>
        <taxon>Eukaryota</taxon>
        <taxon>Fungi</taxon>
        <taxon>Dikarya</taxon>
        <taxon>Ascomycota</taxon>
        <taxon>Pezizomycotina</taxon>
        <taxon>Sordariomycetes</taxon>
        <taxon>Sordariomycetidae</taxon>
        <taxon>Diaporthales</taxon>
        <taxon>Cytosporaceae</taxon>
        <taxon>Cytospora</taxon>
    </lineage>
</organism>
<keyword evidence="2" id="KW-0812">Transmembrane</keyword>
<feature type="transmembrane region" description="Helical" evidence="2">
    <location>
        <begin position="56"/>
        <end position="76"/>
    </location>
</feature>
<keyword evidence="4" id="KW-1185">Reference proteome</keyword>
<reference evidence="3 4" key="1">
    <citation type="submission" date="2015-09" db="EMBL/GenBank/DDBJ databases">
        <title>Host preference determinants of Valsa canker pathogens revealed by comparative genomics.</title>
        <authorList>
            <person name="Yin Z."/>
            <person name="Huang L."/>
        </authorList>
    </citation>
    <scope>NUCLEOTIDE SEQUENCE [LARGE SCALE GENOMIC DNA]</scope>
    <source>
        <strain evidence="3 4">YSFL</strain>
    </source>
</reference>
<evidence type="ECO:0000313" key="4">
    <source>
        <dbReference type="Proteomes" id="UP000284375"/>
    </source>
</evidence>
<comment type="caution">
    <text evidence="3">The sequence shown here is derived from an EMBL/GenBank/DDBJ whole genome shotgun (WGS) entry which is preliminary data.</text>
</comment>
<protein>
    <recommendedName>
        <fullName evidence="5">DUF676 domain-containing protein</fullName>
    </recommendedName>
</protein>
<dbReference type="AlphaFoldDB" id="A0A423WA09"/>
<dbReference type="Proteomes" id="UP000284375">
    <property type="component" value="Unassembled WGS sequence"/>
</dbReference>
<feature type="transmembrane region" description="Helical" evidence="2">
    <location>
        <begin position="96"/>
        <end position="114"/>
    </location>
</feature>
<name>A0A423WA09_CYTCH</name>
<proteinExistence type="predicted"/>
<dbReference type="PANTHER" id="PTHR42044:SF1">
    <property type="entry name" value="DUF676 DOMAIN-CONTAINING PROTEIN"/>
    <property type="match status" value="1"/>
</dbReference>
<feature type="compositionally biased region" description="Pro residues" evidence="1">
    <location>
        <begin position="365"/>
        <end position="375"/>
    </location>
</feature>
<evidence type="ECO:0000313" key="3">
    <source>
        <dbReference type="EMBL" id="ROW00196.1"/>
    </source>
</evidence>
<feature type="region of interest" description="Disordered" evidence="1">
    <location>
        <begin position="343"/>
        <end position="417"/>
    </location>
</feature>
<feature type="compositionally biased region" description="Basic residues" evidence="1">
    <location>
        <begin position="354"/>
        <end position="364"/>
    </location>
</feature>
<dbReference type="EMBL" id="LJZO01000009">
    <property type="protein sequence ID" value="ROW00196.1"/>
    <property type="molecule type" value="Genomic_DNA"/>
</dbReference>
<keyword evidence="2" id="KW-1133">Transmembrane helix</keyword>
<keyword evidence="2" id="KW-0472">Membrane</keyword>
<evidence type="ECO:0000256" key="1">
    <source>
        <dbReference type="SAM" id="MobiDB-lite"/>
    </source>
</evidence>
<dbReference type="PANTHER" id="PTHR42044">
    <property type="entry name" value="DUF676 DOMAIN-CONTAINING PROTEIN-RELATED"/>
    <property type="match status" value="1"/>
</dbReference>
<feature type="compositionally biased region" description="Low complexity" evidence="1">
    <location>
        <begin position="624"/>
        <end position="664"/>
    </location>
</feature>